<feature type="region of interest" description="Disordered" evidence="1">
    <location>
        <begin position="306"/>
        <end position="379"/>
    </location>
</feature>
<protein>
    <submittedName>
        <fullName evidence="2">Uncharacterized protein</fullName>
    </submittedName>
</protein>
<evidence type="ECO:0000313" key="2">
    <source>
        <dbReference type="EMBL" id="ASO22795.1"/>
    </source>
</evidence>
<proteinExistence type="predicted"/>
<feature type="compositionally biased region" description="Basic and acidic residues" evidence="1">
    <location>
        <begin position="360"/>
        <end position="373"/>
    </location>
</feature>
<gene>
    <name evidence="2" type="ORF">AHOG_25950</name>
</gene>
<keyword evidence="3" id="KW-1185">Reference proteome</keyword>
<dbReference type="AlphaFoldDB" id="A0A221WAC7"/>
<dbReference type="KEGG" id="ahg:AHOG_25950"/>
<accession>A0A221WAC7</accession>
<dbReference type="Proteomes" id="UP000204221">
    <property type="component" value="Chromosome"/>
</dbReference>
<dbReference type="EMBL" id="CP022521">
    <property type="protein sequence ID" value="ASO22795.1"/>
    <property type="molecule type" value="Genomic_DNA"/>
</dbReference>
<reference evidence="2 3" key="1">
    <citation type="submission" date="2017-07" db="EMBL/GenBank/DDBJ databases">
        <title>Complete genome sequence of Actinoalloteichus hoggarensis DSM 45943, type strain of Actinoalloteichus hoggarensis.</title>
        <authorList>
            <person name="Ruckert C."/>
            <person name="Nouioui I."/>
            <person name="Willmese J."/>
            <person name="van Wezel G."/>
            <person name="Klenk H.-P."/>
            <person name="Kalinowski J."/>
            <person name="Zotchev S.B."/>
        </authorList>
    </citation>
    <scope>NUCLEOTIDE SEQUENCE [LARGE SCALE GENOMIC DNA]</scope>
    <source>
        <strain evidence="2 3">DSM 45943</strain>
    </source>
</reference>
<feature type="compositionally biased region" description="Basic and acidic residues" evidence="1">
    <location>
        <begin position="306"/>
        <end position="315"/>
    </location>
</feature>
<organism evidence="2 3">
    <name type="scientific">Actinoalloteichus hoggarensis</name>
    <dbReference type="NCBI Taxonomy" id="1470176"/>
    <lineage>
        <taxon>Bacteria</taxon>
        <taxon>Bacillati</taxon>
        <taxon>Actinomycetota</taxon>
        <taxon>Actinomycetes</taxon>
        <taxon>Pseudonocardiales</taxon>
        <taxon>Pseudonocardiaceae</taxon>
        <taxon>Actinoalloteichus</taxon>
    </lineage>
</organism>
<name>A0A221WAC7_9PSEU</name>
<evidence type="ECO:0000256" key="1">
    <source>
        <dbReference type="SAM" id="MobiDB-lite"/>
    </source>
</evidence>
<evidence type="ECO:0000313" key="3">
    <source>
        <dbReference type="Proteomes" id="UP000204221"/>
    </source>
</evidence>
<sequence>MIFLRPNECGDAAGDPEQVRFRWPVVVRENPGPMGEDRVELLITVVVGVEDDRRARAACQSLLSLAGGRIVESVDCSAEEPGCWSVTIRGPAEVTTGEDESGTLSRAVRRFLRRLGSEYTTHRVSCEPPTAWAVLDDPELLGAVVPSGERLLIEAWSDDSALPDVEPAGADPAGDATGGFSFFGGDQDAEPAVESTIRLRVSVQADRQAGAHWQARAVAGRLGSRATILRTESTDGRTFAVTMDVGSRLGTPADVARQAAAALGKAGWSTLHEADDSAVTEWSAGSPGRNGLVGLRLVVRGRIDAEADGPAHDPSEPDDADDRTADFPAYDGEPPRTNAGDPTRSDRAGSAPPSRAELLSAEHRRSLPHDEQRWSWWSR</sequence>